<reference evidence="1 2" key="1">
    <citation type="submission" date="2020-08" db="EMBL/GenBank/DDBJ databases">
        <title>Genomic Encyclopedia of Type Strains, Phase IV (KMG-IV): sequencing the most valuable type-strain genomes for metagenomic binning, comparative biology and taxonomic classification.</title>
        <authorList>
            <person name="Goeker M."/>
        </authorList>
    </citation>
    <scope>NUCLEOTIDE SEQUENCE [LARGE SCALE GENOMIC DNA]</scope>
    <source>
        <strain evidence="1 2">DSM 27165</strain>
    </source>
</reference>
<accession>A0A840MMH5</accession>
<gene>
    <name evidence="1" type="ORF">HNQ59_003146</name>
</gene>
<comment type="caution">
    <text evidence="1">The sequence shown here is derived from an EMBL/GenBank/DDBJ whole genome shotgun (WGS) entry which is preliminary data.</text>
</comment>
<sequence length="59" mass="6545">MILFATLAADTQDERSMLTVQLDHLRPSDLMVLDSCYPSLLAVCTPAHQRKSPLHPPQA</sequence>
<dbReference type="EMBL" id="JACHHY010000020">
    <property type="protein sequence ID" value="MBB5019838.1"/>
    <property type="molecule type" value="Genomic_DNA"/>
</dbReference>
<evidence type="ECO:0000313" key="2">
    <source>
        <dbReference type="Proteomes" id="UP000575898"/>
    </source>
</evidence>
<name>A0A840MMH5_9PROT</name>
<dbReference type="AlphaFoldDB" id="A0A840MMH5"/>
<protein>
    <submittedName>
        <fullName evidence="1">Uncharacterized protein</fullName>
    </submittedName>
</protein>
<dbReference type="Proteomes" id="UP000575898">
    <property type="component" value="Unassembled WGS sequence"/>
</dbReference>
<keyword evidence="2" id="KW-1185">Reference proteome</keyword>
<evidence type="ECO:0000313" key="1">
    <source>
        <dbReference type="EMBL" id="MBB5019838.1"/>
    </source>
</evidence>
<proteinExistence type="predicted"/>
<organism evidence="1 2">
    <name type="scientific">Chitinivorax tropicus</name>
    <dbReference type="NCBI Taxonomy" id="714531"/>
    <lineage>
        <taxon>Bacteria</taxon>
        <taxon>Pseudomonadati</taxon>
        <taxon>Pseudomonadota</taxon>
        <taxon>Betaproteobacteria</taxon>
        <taxon>Chitinivorax</taxon>
    </lineage>
</organism>